<evidence type="ECO:0000256" key="3">
    <source>
        <dbReference type="ARBA" id="ARBA00023163"/>
    </source>
</evidence>
<dbReference type="Pfam" id="PF16859">
    <property type="entry name" value="TetR_C_11"/>
    <property type="match status" value="1"/>
</dbReference>
<dbReference type="RefSeq" id="WP_260994782.1">
    <property type="nucleotide sequence ID" value="NZ_JAODWD010000005.1"/>
</dbReference>
<dbReference type="SUPFAM" id="SSF48498">
    <property type="entry name" value="Tetracyclin repressor-like, C-terminal domain"/>
    <property type="match status" value="1"/>
</dbReference>
<dbReference type="EMBL" id="JAODWD010000005">
    <property type="protein sequence ID" value="MCT7660703.1"/>
    <property type="molecule type" value="Genomic_DNA"/>
</dbReference>
<proteinExistence type="predicted"/>
<sequence>MVGDDPAAETVVTPPRRGRNLDRTRDAEILDAALEVLVATGYLGLTVEMVAVRANSGKATIYRRWRSKDELILDAAQRMPKLAELDRMPDTGTLRGDLLGLFDAQSIDKSEQVRRMTGDLAATVKTRPAIAAAVDRAVIGLWVAAHRRLIERAVDRGEISTPAELDTLCHVVQR</sequence>
<gene>
    <name evidence="6" type="ORF">N4S67_20060</name>
</gene>
<dbReference type="Gene3D" id="1.10.357.10">
    <property type="entry name" value="Tetracycline Repressor, domain 2"/>
    <property type="match status" value="1"/>
</dbReference>
<dbReference type="Gene3D" id="1.10.10.60">
    <property type="entry name" value="Homeodomain-like"/>
    <property type="match status" value="1"/>
</dbReference>
<dbReference type="SUPFAM" id="SSF46689">
    <property type="entry name" value="Homeodomain-like"/>
    <property type="match status" value="1"/>
</dbReference>
<dbReference type="InterPro" id="IPR011075">
    <property type="entry name" value="TetR_C"/>
</dbReference>
<keyword evidence="1" id="KW-0805">Transcription regulation</keyword>
<dbReference type="PRINTS" id="PR00455">
    <property type="entry name" value="HTHTETR"/>
</dbReference>
<dbReference type="PANTHER" id="PTHR30055">
    <property type="entry name" value="HTH-TYPE TRANSCRIPTIONAL REGULATOR RUTR"/>
    <property type="match status" value="1"/>
</dbReference>
<evidence type="ECO:0000256" key="2">
    <source>
        <dbReference type="ARBA" id="ARBA00023125"/>
    </source>
</evidence>
<dbReference type="PROSITE" id="PS50977">
    <property type="entry name" value="HTH_TETR_2"/>
    <property type="match status" value="1"/>
</dbReference>
<dbReference type="InterPro" id="IPR009057">
    <property type="entry name" value="Homeodomain-like_sf"/>
</dbReference>
<dbReference type="PANTHER" id="PTHR30055:SF148">
    <property type="entry name" value="TETR-FAMILY TRANSCRIPTIONAL REGULATOR"/>
    <property type="match status" value="1"/>
</dbReference>
<dbReference type="InterPro" id="IPR001647">
    <property type="entry name" value="HTH_TetR"/>
</dbReference>
<evidence type="ECO:0000256" key="1">
    <source>
        <dbReference type="ARBA" id="ARBA00023015"/>
    </source>
</evidence>
<dbReference type="InterPro" id="IPR023772">
    <property type="entry name" value="DNA-bd_HTH_TetR-type_CS"/>
</dbReference>
<accession>A0ABT2MEK6</accession>
<dbReference type="PROSITE" id="PS01081">
    <property type="entry name" value="HTH_TETR_1"/>
    <property type="match status" value="1"/>
</dbReference>
<dbReference type="InterPro" id="IPR036271">
    <property type="entry name" value="Tet_transcr_reg_TetR-rel_C_sf"/>
</dbReference>
<evidence type="ECO:0000259" key="5">
    <source>
        <dbReference type="PROSITE" id="PS50977"/>
    </source>
</evidence>
<feature type="domain" description="HTH tetR-type" evidence="5">
    <location>
        <begin position="23"/>
        <end position="83"/>
    </location>
</feature>
<evidence type="ECO:0000313" key="7">
    <source>
        <dbReference type="Proteomes" id="UP001206639"/>
    </source>
</evidence>
<name>A0ABT2MEK6_9MYCO</name>
<comment type="caution">
    <text evidence="6">The sequence shown here is derived from an EMBL/GenBank/DDBJ whole genome shotgun (WGS) entry which is preliminary data.</text>
</comment>
<reference evidence="7" key="1">
    <citation type="submission" date="2023-07" db="EMBL/GenBank/DDBJ databases">
        <authorList>
            <person name="Deng Y."/>
            <person name="Zhang Y.-Q."/>
        </authorList>
    </citation>
    <scope>NUCLEOTIDE SEQUENCE [LARGE SCALE GENOMIC DNA]</scope>
    <source>
        <strain evidence="7">CPCC 205710</strain>
    </source>
</reference>
<protein>
    <submittedName>
        <fullName evidence="6">TetR/AcrR family transcriptional regulator</fullName>
    </submittedName>
</protein>
<dbReference type="Pfam" id="PF00440">
    <property type="entry name" value="TetR_N"/>
    <property type="match status" value="1"/>
</dbReference>
<keyword evidence="7" id="KW-1185">Reference proteome</keyword>
<keyword evidence="2 4" id="KW-0238">DNA-binding</keyword>
<keyword evidence="3" id="KW-0804">Transcription</keyword>
<dbReference type="InterPro" id="IPR050109">
    <property type="entry name" value="HTH-type_TetR-like_transc_reg"/>
</dbReference>
<evidence type="ECO:0000256" key="4">
    <source>
        <dbReference type="PROSITE-ProRule" id="PRU00335"/>
    </source>
</evidence>
<dbReference type="Proteomes" id="UP001206639">
    <property type="component" value="Unassembled WGS sequence"/>
</dbReference>
<organism evidence="6 7">
    <name type="scientific">Mycobacterium deserti</name>
    <dbReference type="NCBI Taxonomy" id="2978347"/>
    <lineage>
        <taxon>Bacteria</taxon>
        <taxon>Bacillati</taxon>
        <taxon>Actinomycetota</taxon>
        <taxon>Actinomycetes</taxon>
        <taxon>Mycobacteriales</taxon>
        <taxon>Mycobacteriaceae</taxon>
        <taxon>Mycobacterium</taxon>
    </lineage>
</organism>
<evidence type="ECO:0000313" key="6">
    <source>
        <dbReference type="EMBL" id="MCT7660703.1"/>
    </source>
</evidence>
<feature type="DNA-binding region" description="H-T-H motif" evidence="4">
    <location>
        <begin position="46"/>
        <end position="65"/>
    </location>
</feature>